<protein>
    <submittedName>
        <fullName evidence="5">Glycoside hydrolase family protein</fullName>
    </submittedName>
</protein>
<keyword evidence="2 3" id="KW-0119">Carbohydrate metabolism</keyword>
<dbReference type="Gene3D" id="3.20.110.10">
    <property type="entry name" value="Glycoside hydrolase 38, N terminal domain"/>
    <property type="match status" value="2"/>
</dbReference>
<evidence type="ECO:0000256" key="3">
    <source>
        <dbReference type="RuleBase" id="RU361196"/>
    </source>
</evidence>
<keyword evidence="5" id="KW-0378">Hydrolase</keyword>
<dbReference type="InterPro" id="IPR027291">
    <property type="entry name" value="Glyco_hydro_38_N_sf"/>
</dbReference>
<dbReference type="InterPro" id="IPR011330">
    <property type="entry name" value="Glyco_hydro/deAcase_b/a-brl"/>
</dbReference>
<dbReference type="KEGG" id="doe:DENOEST_3579"/>
<comment type="similarity">
    <text evidence="1 3">Belongs to the glycosyl hydrolase 57 family.</text>
</comment>
<gene>
    <name evidence="5" type="ORF">DENOEST_3579</name>
</gene>
<evidence type="ECO:0000313" key="5">
    <source>
        <dbReference type="EMBL" id="CAB1370733.1"/>
    </source>
</evidence>
<dbReference type="CDD" id="cd10796">
    <property type="entry name" value="GH57N_APU"/>
    <property type="match status" value="1"/>
</dbReference>
<dbReference type="AlphaFoldDB" id="A0A6S6Y0E2"/>
<sequence>MALDLVFLWHMHQPDYRDHGSGEHVLPWVYLHALKDYTDMAAHLERHPGVRAVVNFVPVLLDQIEDYCRQFETGRFRDPLLRLLAEPDLDDLSATDRQLLLAACFRSNHSTMLTPFPRYQRLRDLQQLLTREGEAALGYLSGSYFADLLTWYHLVWCGESERRQQALLAELMSKGEGYSLEDRQQLLALIGRILKGLIPRYRALMERGQIEISTTPQTHPLAPLLLDFHAARETLPEAPLPLASEYPGGRSRVVAQIEQAWQSHQRHFGTSAQGMWPAEGAISTPLLPLLAASGCRWIASGQGVLNHSLASHVTHDVRAPYHPWHCPVAPELSLFFRDERLSDLVGFEYAKWHGRDAARHFIAQLEAILATAPTDETPVVSVILDGENAWEHYPYNAYYFFEDLYGLLEQHAEIRTTTYSELLGRPHPPSSTSLPGITAGSWVYGTLSTWIGDPEKNRAWDLLCSAKRSYDLILSSGRLSPAEQAAATTQLSICESSDWFWWFGDYNPQSAVASFDHLYRDNLRRLYRLLQLQPPAQLDVPISSGSGSAQGGTMRRVT</sequence>
<keyword evidence="6" id="KW-1185">Reference proteome</keyword>
<dbReference type="SUPFAM" id="SSF88713">
    <property type="entry name" value="Glycoside hydrolase/deacetylase"/>
    <property type="match status" value="1"/>
</dbReference>
<evidence type="ECO:0000259" key="4">
    <source>
        <dbReference type="Pfam" id="PF03065"/>
    </source>
</evidence>
<dbReference type="PANTHER" id="PTHR36306">
    <property type="entry name" value="ALPHA-AMYLASE-RELATED-RELATED"/>
    <property type="match status" value="1"/>
</dbReference>
<dbReference type="InterPro" id="IPR004300">
    <property type="entry name" value="Glyco_hydro_57_N"/>
</dbReference>
<organism evidence="5 6">
    <name type="scientific">Denitratisoma oestradiolicum</name>
    <dbReference type="NCBI Taxonomy" id="311182"/>
    <lineage>
        <taxon>Bacteria</taxon>
        <taxon>Pseudomonadati</taxon>
        <taxon>Pseudomonadota</taxon>
        <taxon>Betaproteobacteria</taxon>
        <taxon>Nitrosomonadales</taxon>
        <taxon>Sterolibacteriaceae</taxon>
        <taxon>Denitratisoma</taxon>
    </lineage>
</organism>
<dbReference type="EMBL" id="LR778301">
    <property type="protein sequence ID" value="CAB1370733.1"/>
    <property type="molecule type" value="Genomic_DNA"/>
</dbReference>
<dbReference type="Pfam" id="PF03065">
    <property type="entry name" value="Glyco_hydro_57"/>
    <property type="match status" value="1"/>
</dbReference>
<name>A0A6S6Y0E2_9PROT</name>
<dbReference type="RefSeq" id="WP_145769465.1">
    <property type="nucleotide sequence ID" value="NZ_LR778301.1"/>
</dbReference>
<evidence type="ECO:0000313" key="6">
    <source>
        <dbReference type="Proteomes" id="UP000515733"/>
    </source>
</evidence>
<proteinExistence type="inferred from homology"/>
<dbReference type="InterPro" id="IPR052046">
    <property type="entry name" value="GH57_Enzymes"/>
</dbReference>
<dbReference type="PANTHER" id="PTHR36306:SF1">
    <property type="entry name" value="ALPHA-AMYLASE-RELATED"/>
    <property type="match status" value="1"/>
</dbReference>
<reference evidence="5 6" key="1">
    <citation type="submission" date="2020-03" db="EMBL/GenBank/DDBJ databases">
        <authorList>
            <consortium name="Genoscope - CEA"/>
            <person name="William W."/>
        </authorList>
    </citation>
    <scope>NUCLEOTIDE SEQUENCE [LARGE SCALE GENOMIC DNA]</scope>
    <source>
        <strain evidence="6">DSM 16959</strain>
    </source>
</reference>
<accession>A0A6S6Y0E2</accession>
<dbReference type="Proteomes" id="UP000515733">
    <property type="component" value="Chromosome"/>
</dbReference>
<dbReference type="GO" id="GO:0005975">
    <property type="term" value="P:carbohydrate metabolic process"/>
    <property type="evidence" value="ECO:0007669"/>
    <property type="project" value="InterPro"/>
</dbReference>
<evidence type="ECO:0000256" key="2">
    <source>
        <dbReference type="ARBA" id="ARBA00023277"/>
    </source>
</evidence>
<dbReference type="GO" id="GO:0016787">
    <property type="term" value="F:hydrolase activity"/>
    <property type="evidence" value="ECO:0007669"/>
    <property type="project" value="UniProtKB-KW"/>
</dbReference>
<evidence type="ECO:0000256" key="1">
    <source>
        <dbReference type="ARBA" id="ARBA00006821"/>
    </source>
</evidence>
<feature type="domain" description="Glycoside hydrolase family 57 N-terminal" evidence="4">
    <location>
        <begin position="6"/>
        <end position="428"/>
    </location>
</feature>
<dbReference type="OrthoDB" id="9759321at2"/>